<dbReference type="Pfam" id="PF07690">
    <property type="entry name" value="MFS_1"/>
    <property type="match status" value="1"/>
</dbReference>
<dbReference type="Proteomes" id="UP000183794">
    <property type="component" value="Unassembled WGS sequence"/>
</dbReference>
<dbReference type="PATRIC" id="fig|80854.5.peg.1822"/>
<sequence length="389" mass="41373">MGTFACTNPRSSTFVPVVGLSFFAIASGFLMSLIPLSLPSFGLSLTLTPWLVSIFYLGLLIGSLQIERVVARIGHRLAFILFLSVLLLSIFLMIAVPTAATWLASRFIAGIAVAGVFVVVESWLLMADTAKQRAKRLGLYMTSLYGGNSLGQLGLVPIGVEGVFPYSMVIAVLLIAILPPLLIRVGQPDCTGHQKIKLAELKTLSRPAILGCLVSGMLMAPVYGLMPLYIKAQTGSAEQTGMLMAIIILGGMLVQPLVSYLSPKMSKTLLMSLFCLLGVLGIIGILTTRDSVLLSSSYMLLGASVFSIYPIAISLACDNLSISKIVSATEIMLLSYSVGSVVGPVAAQGFKHYNNGLVTYLGVCMLTMCIYMLIKSATSKPSDHSAISQ</sequence>
<evidence type="ECO:0000313" key="11">
    <source>
        <dbReference type="Proteomes" id="UP000182660"/>
    </source>
</evidence>
<keyword evidence="5 7" id="KW-1133">Transmembrane helix</keyword>
<dbReference type="InterPro" id="IPR036259">
    <property type="entry name" value="MFS_trans_sf"/>
</dbReference>
<protein>
    <submittedName>
        <fullName evidence="9">Major facilitator superfamily MFS_1</fullName>
    </submittedName>
</protein>
<dbReference type="SUPFAM" id="SSF103473">
    <property type="entry name" value="MFS general substrate transporter"/>
    <property type="match status" value="1"/>
</dbReference>
<evidence type="ECO:0000259" key="8">
    <source>
        <dbReference type="PROSITE" id="PS50850"/>
    </source>
</evidence>
<proteinExistence type="predicted"/>
<comment type="subcellular location">
    <subcellularLocation>
        <location evidence="1">Cell membrane</location>
        <topology evidence="1">Multi-pass membrane protein</topology>
    </subcellularLocation>
</comment>
<dbReference type="RefSeq" id="WP_045109997.1">
    <property type="nucleotide sequence ID" value="NZ_CAWQZC010000054.1"/>
</dbReference>
<evidence type="ECO:0000313" key="12">
    <source>
        <dbReference type="Proteomes" id="UP000183794"/>
    </source>
</evidence>
<evidence type="ECO:0000256" key="2">
    <source>
        <dbReference type="ARBA" id="ARBA00022448"/>
    </source>
</evidence>
<dbReference type="PROSITE" id="PS50850">
    <property type="entry name" value="MFS"/>
    <property type="match status" value="1"/>
</dbReference>
<evidence type="ECO:0000256" key="7">
    <source>
        <dbReference type="SAM" id="Phobius"/>
    </source>
</evidence>
<feature type="domain" description="Major facilitator superfamily (MFS) profile" evidence="8">
    <location>
        <begin position="12"/>
        <end position="379"/>
    </location>
</feature>
<feature type="transmembrane region" description="Helical" evidence="7">
    <location>
        <begin position="12"/>
        <end position="35"/>
    </location>
</feature>
<evidence type="ECO:0000256" key="4">
    <source>
        <dbReference type="ARBA" id="ARBA00022692"/>
    </source>
</evidence>
<dbReference type="InterPro" id="IPR020846">
    <property type="entry name" value="MFS_dom"/>
</dbReference>
<feature type="transmembrane region" description="Helical" evidence="7">
    <location>
        <begin position="137"/>
        <end position="160"/>
    </location>
</feature>
<dbReference type="EMBL" id="FPLJ01000132">
    <property type="protein sequence ID" value="SGZ02829.1"/>
    <property type="molecule type" value="Genomic_DNA"/>
</dbReference>
<dbReference type="HOGENOM" id="CLU_035018_1_2_6"/>
<evidence type="ECO:0000313" key="9">
    <source>
        <dbReference type="EMBL" id="SGY91738.1"/>
    </source>
</evidence>
<dbReference type="Proteomes" id="UP000182660">
    <property type="component" value="Unassembled WGS sequence"/>
</dbReference>
<dbReference type="GO" id="GO:0005886">
    <property type="term" value="C:plasma membrane"/>
    <property type="evidence" value="ECO:0007669"/>
    <property type="project" value="UniProtKB-SubCell"/>
</dbReference>
<keyword evidence="3" id="KW-1003">Cell membrane</keyword>
<feature type="transmembrane region" description="Helical" evidence="7">
    <location>
        <begin position="268"/>
        <end position="286"/>
    </location>
</feature>
<organism evidence="9 12">
    <name type="scientific">Moritella viscosa</name>
    <dbReference type="NCBI Taxonomy" id="80854"/>
    <lineage>
        <taxon>Bacteria</taxon>
        <taxon>Pseudomonadati</taxon>
        <taxon>Pseudomonadota</taxon>
        <taxon>Gammaproteobacteria</taxon>
        <taxon>Alteromonadales</taxon>
        <taxon>Moritellaceae</taxon>
        <taxon>Moritella</taxon>
    </lineage>
</organism>
<dbReference type="PANTHER" id="PTHR23521:SF2">
    <property type="entry name" value="TRANSPORTER MFS SUPERFAMILY"/>
    <property type="match status" value="1"/>
</dbReference>
<reference evidence="10 11" key="1">
    <citation type="submission" date="2016-11" db="EMBL/GenBank/DDBJ databases">
        <authorList>
            <person name="Klemetsen T."/>
        </authorList>
    </citation>
    <scope>NUCLEOTIDE SEQUENCE [LARGE SCALE GENOMIC DNA]</scope>
    <source>
        <strain evidence="10">MT 2528</strain>
    </source>
</reference>
<reference evidence="9 12" key="2">
    <citation type="submission" date="2016-11" db="EMBL/GenBank/DDBJ databases">
        <authorList>
            <person name="Jaros S."/>
            <person name="Januszkiewicz K."/>
            <person name="Wedrychowicz H."/>
        </authorList>
    </citation>
    <scope>NUCLEOTIDE SEQUENCE [LARGE SCALE GENOMIC DNA]</scope>
    <source>
        <strain evidence="9">NVI 5450</strain>
    </source>
</reference>
<gene>
    <name evidence="10" type="ORF">MT2528_4484</name>
    <name evidence="9" type="ORF">NVI5450_1276</name>
</gene>
<feature type="transmembrane region" description="Helical" evidence="7">
    <location>
        <begin position="242"/>
        <end position="261"/>
    </location>
</feature>
<keyword evidence="11" id="KW-1185">Reference proteome</keyword>
<dbReference type="AlphaFoldDB" id="A0A090K7A5"/>
<dbReference type="OrthoDB" id="9810614at2"/>
<feature type="transmembrane region" description="Helical" evidence="7">
    <location>
        <begin position="106"/>
        <end position="125"/>
    </location>
</feature>
<name>A0A090K7A5_9GAMM</name>
<keyword evidence="2" id="KW-0813">Transport</keyword>
<keyword evidence="4 7" id="KW-0812">Transmembrane</keyword>
<feature type="transmembrane region" description="Helical" evidence="7">
    <location>
        <begin position="356"/>
        <end position="374"/>
    </location>
</feature>
<dbReference type="Gene3D" id="1.20.1250.20">
    <property type="entry name" value="MFS general substrate transporter like domains"/>
    <property type="match status" value="2"/>
</dbReference>
<evidence type="ECO:0000256" key="5">
    <source>
        <dbReference type="ARBA" id="ARBA00022989"/>
    </source>
</evidence>
<accession>A0A090K7A5</accession>
<evidence type="ECO:0000256" key="1">
    <source>
        <dbReference type="ARBA" id="ARBA00004651"/>
    </source>
</evidence>
<feature type="transmembrane region" description="Helical" evidence="7">
    <location>
        <begin position="329"/>
        <end position="350"/>
    </location>
</feature>
<dbReference type="CDD" id="cd17477">
    <property type="entry name" value="MFS_YcaD_like"/>
    <property type="match status" value="1"/>
</dbReference>
<dbReference type="PANTHER" id="PTHR23521">
    <property type="entry name" value="TRANSPORTER MFS SUPERFAMILY"/>
    <property type="match status" value="1"/>
</dbReference>
<feature type="transmembrane region" description="Helical" evidence="7">
    <location>
        <begin position="166"/>
        <end position="186"/>
    </location>
</feature>
<dbReference type="EMBL" id="FPLD01000042">
    <property type="protein sequence ID" value="SGY91738.1"/>
    <property type="molecule type" value="Genomic_DNA"/>
</dbReference>
<evidence type="ECO:0000313" key="10">
    <source>
        <dbReference type="EMBL" id="SGZ02829.1"/>
    </source>
</evidence>
<evidence type="ECO:0000256" key="6">
    <source>
        <dbReference type="ARBA" id="ARBA00023136"/>
    </source>
</evidence>
<dbReference type="GeneID" id="61295012"/>
<feature type="transmembrane region" description="Helical" evidence="7">
    <location>
        <begin position="47"/>
        <end position="66"/>
    </location>
</feature>
<evidence type="ECO:0000256" key="3">
    <source>
        <dbReference type="ARBA" id="ARBA00022475"/>
    </source>
</evidence>
<feature type="transmembrane region" description="Helical" evidence="7">
    <location>
        <begin position="207"/>
        <end position="230"/>
    </location>
</feature>
<feature type="transmembrane region" description="Helical" evidence="7">
    <location>
        <begin position="298"/>
        <end position="317"/>
    </location>
</feature>
<dbReference type="GO" id="GO:0022857">
    <property type="term" value="F:transmembrane transporter activity"/>
    <property type="evidence" value="ECO:0007669"/>
    <property type="project" value="InterPro"/>
</dbReference>
<dbReference type="InterPro" id="IPR047200">
    <property type="entry name" value="MFS_YcaD-like"/>
</dbReference>
<feature type="transmembrane region" description="Helical" evidence="7">
    <location>
        <begin position="78"/>
        <end position="100"/>
    </location>
</feature>
<keyword evidence="6 7" id="KW-0472">Membrane</keyword>
<dbReference type="KEGG" id="mvs:MVIS_1710"/>
<dbReference type="InterPro" id="IPR011701">
    <property type="entry name" value="MFS"/>
</dbReference>